<dbReference type="GO" id="GO:0008270">
    <property type="term" value="F:zinc ion binding"/>
    <property type="evidence" value="ECO:0007669"/>
    <property type="project" value="UniProtKB-KW"/>
</dbReference>
<dbReference type="InterPro" id="IPR045087">
    <property type="entry name" value="Cu-oxidase_fam"/>
</dbReference>
<evidence type="ECO:0000256" key="11">
    <source>
        <dbReference type="ARBA" id="ARBA00023002"/>
    </source>
</evidence>
<evidence type="ECO:0000256" key="16">
    <source>
        <dbReference type="SAM" id="SignalP"/>
    </source>
</evidence>
<keyword evidence="16" id="KW-0732">Signal</keyword>
<evidence type="ECO:0000259" key="17">
    <source>
        <dbReference type="PROSITE" id="PS50158"/>
    </source>
</evidence>
<dbReference type="InterPro" id="IPR008972">
    <property type="entry name" value="Cupredoxin"/>
</dbReference>
<dbReference type="InterPro" id="IPR001117">
    <property type="entry name" value="Cu-oxidase_2nd"/>
</dbReference>
<comment type="catalytic activity">
    <reaction evidence="1">
        <text>4 hydroquinone + O2 = 4 benzosemiquinone + 2 H2O</text>
        <dbReference type="Rhea" id="RHEA:11276"/>
        <dbReference type="ChEBI" id="CHEBI:15377"/>
        <dbReference type="ChEBI" id="CHEBI:15379"/>
        <dbReference type="ChEBI" id="CHEBI:17594"/>
        <dbReference type="ChEBI" id="CHEBI:17977"/>
        <dbReference type="EC" id="1.10.3.2"/>
    </reaction>
</comment>
<evidence type="ECO:0000256" key="8">
    <source>
        <dbReference type="ARBA" id="ARBA00022525"/>
    </source>
</evidence>
<feature type="chain" id="PRO_5041996954" description="laccase" evidence="16">
    <location>
        <begin position="22"/>
        <end position="1109"/>
    </location>
</feature>
<dbReference type="SMART" id="SM00343">
    <property type="entry name" value="ZnF_C2HC"/>
    <property type="match status" value="1"/>
</dbReference>
<evidence type="ECO:0000256" key="3">
    <source>
        <dbReference type="ARBA" id="ARBA00002075"/>
    </source>
</evidence>
<evidence type="ECO:0000256" key="13">
    <source>
        <dbReference type="ARBA" id="ARBA00023185"/>
    </source>
</evidence>
<dbReference type="InterPro" id="IPR002355">
    <property type="entry name" value="Cu_oxidase_Cu_BS"/>
</dbReference>
<dbReference type="GO" id="GO:0046274">
    <property type="term" value="P:lignin catabolic process"/>
    <property type="evidence" value="ECO:0007669"/>
    <property type="project" value="UniProtKB-KW"/>
</dbReference>
<sequence length="1109" mass="122887">MAASNDLCIMAIVVLAAVAAAVGDGEAAAVEHTFIVSEMKMTHLCNETLVTVVNGQVPGPAIEVTEGDSVTVHVVNESPHNITIHWHGLKQRLNCWADGVPMVTQCPIRPGHNFTYRLNVTGQEGTLWWHAHVSCLRASLHGVRMISTSPIPTDRKEKKKSPVRASGRRQSKRRRKAAPFLSIQVRIGKPRHPEEEPLPLHQLFLRLCEMGAKKRKEGRPHRLTVLRLGRRQRKRAPPLRRLTVTRPPSGARAAAKRYRGAPPHALLRRWPSGHLVVGREMEVAAGKGRVARLLLRRRREAGASAPPERGSAPRRRQRDGLTEQPPRAVKESGEGQMARVFQSWPASSGPLAGRVDAACGRVGCAARRGGLQQATARAAFAGRVAPASRVAARCCAGRVRAAWAATEQSVITVFYRGFYLMSCIKDVPTLRGDNYTEWRKKVDFAFVCAEVDWVVDTPQPIKPADPVRADGDTDDAWAKKKRDHAPVEMSYTLENRQWQTANKKCMAFIKNTIENAILVTEKYTGGAHGIREHILRMSNMAAKLKPMDADLELKPALLVHLVMASLPQQFENFVINYNMSPEKWDIEKTIAMCVQEEDRLKAQNGGTINYVKDNKKRPFTPSNNGSPSKQYGKAPMQHQKFQHRPLPVNKDQCLHCQKTGHYKKDCPAFLKELMAKKGEWWNMNLAQLAKNMEDGYYDDSSSATTINGKLGDLYNCSGVVEDGFVLDVEPGRTYLLRFVNAALYSEYYVKIAGHEFTVVGADANYVRPFTTDVVTIGPGETLDALVVANATPGRYYMVAVGGQAPKPDIQIPETRSRATVRYAVGAGNGDEAPPPVDPEMPDQHDYMVSFNFHGNLSSLSRPSSPPVPATADESLFVVLRMGSICRRGRLSCKRSGSKESIIVETMNNVSFQLPAAAAATPLLEELYYDHHRHNGTAGGDGSGLDQLYTLPDRPARPFNYTDRALIPWGPNEAWLEPTEKAAVARRFRHGAVVDMVFQNAAVMDTDNHPMHLHGHDMFVLAQGHDNYDAARDVARYNLVDPPLKNTVLVPRLGWAAVRFVADNPGVWYMHCHYELHVTIGMAAVFIIEDGPTMESALPAPPADFPKCDR</sequence>
<dbReference type="SUPFAM" id="SSF57756">
    <property type="entry name" value="Retrovirus zinc finger-like domains"/>
    <property type="match status" value="1"/>
</dbReference>
<feature type="compositionally biased region" description="Polar residues" evidence="15">
    <location>
        <begin position="620"/>
        <end position="629"/>
    </location>
</feature>
<dbReference type="EC" id="1.10.3.2" evidence="6"/>
<comment type="caution">
    <text evidence="18">The sequence shown here is derived from an EMBL/GenBank/DDBJ whole genome shotgun (WGS) entry which is preliminary data.</text>
</comment>
<keyword evidence="11" id="KW-0560">Oxidoreductase</keyword>
<proteinExistence type="inferred from homology"/>
<name>A0AAD8R2R3_LOLMU</name>
<accession>A0AAD8R2R3</accession>
<evidence type="ECO:0000256" key="5">
    <source>
        <dbReference type="ARBA" id="ARBA00010609"/>
    </source>
</evidence>
<evidence type="ECO:0000256" key="9">
    <source>
        <dbReference type="ARBA" id="ARBA00022723"/>
    </source>
</evidence>
<evidence type="ECO:0000256" key="7">
    <source>
        <dbReference type="ARBA" id="ARBA00022523"/>
    </source>
</evidence>
<dbReference type="PROSITE" id="PS50158">
    <property type="entry name" value="ZF_CCHC"/>
    <property type="match status" value="1"/>
</dbReference>
<evidence type="ECO:0000313" key="19">
    <source>
        <dbReference type="Proteomes" id="UP001231189"/>
    </source>
</evidence>
<evidence type="ECO:0000313" key="18">
    <source>
        <dbReference type="EMBL" id="KAK1612881.1"/>
    </source>
</evidence>
<keyword evidence="8" id="KW-0964">Secreted</keyword>
<dbReference type="CDD" id="cd13875">
    <property type="entry name" value="CuRO_2_LCC_plant"/>
    <property type="match status" value="1"/>
</dbReference>
<evidence type="ECO:0000256" key="14">
    <source>
        <dbReference type="PROSITE-ProRule" id="PRU00047"/>
    </source>
</evidence>
<dbReference type="InterPro" id="IPR011707">
    <property type="entry name" value="Cu-oxidase-like_N"/>
</dbReference>
<keyword evidence="13" id="KW-0439">Lignin degradation</keyword>
<dbReference type="Gene3D" id="4.10.60.10">
    <property type="entry name" value="Zinc finger, CCHC-type"/>
    <property type="match status" value="1"/>
</dbReference>
<dbReference type="EMBL" id="JAUUTY010000007">
    <property type="protein sequence ID" value="KAK1612881.1"/>
    <property type="molecule type" value="Genomic_DNA"/>
</dbReference>
<reference evidence="18" key="1">
    <citation type="submission" date="2023-07" db="EMBL/GenBank/DDBJ databases">
        <title>A chromosome-level genome assembly of Lolium multiflorum.</title>
        <authorList>
            <person name="Chen Y."/>
            <person name="Copetti D."/>
            <person name="Kolliker R."/>
            <person name="Studer B."/>
        </authorList>
    </citation>
    <scope>NUCLEOTIDE SEQUENCE</scope>
    <source>
        <strain evidence="18">02402/16</strain>
        <tissue evidence="18">Leaf</tissue>
    </source>
</reference>
<dbReference type="CDD" id="cd13849">
    <property type="entry name" value="CuRO_1_LCC_plant"/>
    <property type="match status" value="1"/>
</dbReference>
<organism evidence="18 19">
    <name type="scientific">Lolium multiflorum</name>
    <name type="common">Italian ryegrass</name>
    <name type="synonym">Lolium perenne subsp. multiflorum</name>
    <dbReference type="NCBI Taxonomy" id="4521"/>
    <lineage>
        <taxon>Eukaryota</taxon>
        <taxon>Viridiplantae</taxon>
        <taxon>Streptophyta</taxon>
        <taxon>Embryophyta</taxon>
        <taxon>Tracheophyta</taxon>
        <taxon>Spermatophyta</taxon>
        <taxon>Magnoliopsida</taxon>
        <taxon>Liliopsida</taxon>
        <taxon>Poales</taxon>
        <taxon>Poaceae</taxon>
        <taxon>BOP clade</taxon>
        <taxon>Pooideae</taxon>
        <taxon>Poodae</taxon>
        <taxon>Poeae</taxon>
        <taxon>Poeae Chloroplast Group 2 (Poeae type)</taxon>
        <taxon>Loliodinae</taxon>
        <taxon>Loliinae</taxon>
        <taxon>Lolium</taxon>
    </lineage>
</organism>
<dbReference type="InterPro" id="IPR036875">
    <property type="entry name" value="Znf_CCHC_sf"/>
</dbReference>
<feature type="region of interest" description="Disordered" evidence="15">
    <location>
        <begin position="296"/>
        <end position="335"/>
    </location>
</feature>
<keyword evidence="14" id="KW-0863">Zinc-finger</keyword>
<dbReference type="Pfam" id="PF00394">
    <property type="entry name" value="Cu-oxidase"/>
    <property type="match status" value="1"/>
</dbReference>
<dbReference type="PANTHER" id="PTHR11709">
    <property type="entry name" value="MULTI-COPPER OXIDASE"/>
    <property type="match status" value="1"/>
</dbReference>
<dbReference type="AlphaFoldDB" id="A0AAD8R2R3"/>
<dbReference type="Gene3D" id="2.60.40.420">
    <property type="entry name" value="Cupredoxins - blue copper proteins"/>
    <property type="match status" value="3"/>
</dbReference>
<evidence type="ECO:0000256" key="1">
    <source>
        <dbReference type="ARBA" id="ARBA00000349"/>
    </source>
</evidence>
<keyword evidence="19" id="KW-1185">Reference proteome</keyword>
<comment type="cofactor">
    <cofactor evidence="2">
        <name>Cu cation</name>
        <dbReference type="ChEBI" id="CHEBI:23378"/>
    </cofactor>
</comment>
<keyword evidence="7" id="KW-0052">Apoplast</keyword>
<dbReference type="CDD" id="cd13897">
    <property type="entry name" value="CuRO_3_LCC_plant"/>
    <property type="match status" value="1"/>
</dbReference>
<evidence type="ECO:0000256" key="15">
    <source>
        <dbReference type="SAM" id="MobiDB-lite"/>
    </source>
</evidence>
<dbReference type="PROSITE" id="PS00079">
    <property type="entry name" value="MULTICOPPER_OXIDASE1"/>
    <property type="match status" value="1"/>
</dbReference>
<keyword evidence="10" id="KW-0677">Repeat</keyword>
<feature type="compositionally biased region" description="Basic residues" evidence="15">
    <location>
        <begin position="157"/>
        <end position="177"/>
    </location>
</feature>
<dbReference type="PROSITE" id="PS00080">
    <property type="entry name" value="MULTICOPPER_OXIDASE2"/>
    <property type="match status" value="1"/>
</dbReference>
<dbReference type="GO" id="GO:0048046">
    <property type="term" value="C:apoplast"/>
    <property type="evidence" value="ECO:0007669"/>
    <property type="project" value="UniProtKB-SubCell"/>
</dbReference>
<dbReference type="GO" id="GO:0003676">
    <property type="term" value="F:nucleic acid binding"/>
    <property type="evidence" value="ECO:0007669"/>
    <property type="project" value="InterPro"/>
</dbReference>
<gene>
    <name evidence="18" type="ORF">QYE76_036554</name>
</gene>
<feature type="region of interest" description="Disordered" evidence="15">
    <location>
        <begin position="611"/>
        <end position="635"/>
    </location>
</feature>
<comment type="subcellular location">
    <subcellularLocation>
        <location evidence="4">Secreted</location>
        <location evidence="4">Extracellular space</location>
        <location evidence="4">Apoplast</location>
    </subcellularLocation>
</comment>
<dbReference type="Pfam" id="PF07732">
    <property type="entry name" value="Cu-oxidase_3"/>
    <property type="match status" value="1"/>
</dbReference>
<dbReference type="PANTHER" id="PTHR11709:SF253">
    <property type="entry name" value="LACCASE"/>
    <property type="match status" value="1"/>
</dbReference>
<dbReference type="Proteomes" id="UP001231189">
    <property type="component" value="Unassembled WGS sequence"/>
</dbReference>
<dbReference type="SUPFAM" id="SSF49503">
    <property type="entry name" value="Cupredoxins"/>
    <property type="match status" value="3"/>
</dbReference>
<dbReference type="InterPro" id="IPR011706">
    <property type="entry name" value="Cu-oxidase_C"/>
</dbReference>
<keyword evidence="9" id="KW-0479">Metal-binding</keyword>
<comment type="similarity">
    <text evidence="5">Belongs to the multicopper oxidase family.</text>
</comment>
<evidence type="ECO:0000256" key="2">
    <source>
        <dbReference type="ARBA" id="ARBA00001935"/>
    </source>
</evidence>
<keyword evidence="14" id="KW-0862">Zinc</keyword>
<dbReference type="InterPro" id="IPR034288">
    <property type="entry name" value="CuRO_1_LCC"/>
</dbReference>
<evidence type="ECO:0000256" key="12">
    <source>
        <dbReference type="ARBA" id="ARBA00023008"/>
    </source>
</evidence>
<dbReference type="GO" id="GO:0005507">
    <property type="term" value="F:copper ion binding"/>
    <property type="evidence" value="ECO:0007669"/>
    <property type="project" value="InterPro"/>
</dbReference>
<protein>
    <recommendedName>
        <fullName evidence="6">laccase</fullName>
        <ecNumber evidence="6">1.10.3.2</ecNumber>
    </recommendedName>
</protein>
<dbReference type="InterPro" id="IPR034285">
    <property type="entry name" value="CuRO_2_LCC"/>
</dbReference>
<dbReference type="GO" id="GO:0052716">
    <property type="term" value="F:hydroquinone:oxygen oxidoreductase activity"/>
    <property type="evidence" value="ECO:0007669"/>
    <property type="project" value="UniProtKB-EC"/>
</dbReference>
<feature type="signal peptide" evidence="16">
    <location>
        <begin position="1"/>
        <end position="21"/>
    </location>
</feature>
<evidence type="ECO:0000256" key="4">
    <source>
        <dbReference type="ARBA" id="ARBA00004271"/>
    </source>
</evidence>
<dbReference type="Pfam" id="PF14223">
    <property type="entry name" value="Retrotran_gag_2"/>
    <property type="match status" value="1"/>
</dbReference>
<feature type="region of interest" description="Disordered" evidence="15">
    <location>
        <begin position="147"/>
        <end position="177"/>
    </location>
</feature>
<dbReference type="Pfam" id="PF07731">
    <property type="entry name" value="Cu-oxidase_2"/>
    <property type="match status" value="1"/>
</dbReference>
<evidence type="ECO:0000256" key="10">
    <source>
        <dbReference type="ARBA" id="ARBA00022737"/>
    </source>
</evidence>
<keyword evidence="12" id="KW-0186">Copper</keyword>
<feature type="domain" description="CCHC-type" evidence="17">
    <location>
        <begin position="653"/>
        <end position="667"/>
    </location>
</feature>
<dbReference type="InterPro" id="IPR033138">
    <property type="entry name" value="Cu_oxidase_CS"/>
</dbReference>
<dbReference type="InterPro" id="IPR001878">
    <property type="entry name" value="Znf_CCHC"/>
</dbReference>
<dbReference type="InterPro" id="IPR034289">
    <property type="entry name" value="CuRO_3_LCC"/>
</dbReference>
<comment type="function">
    <text evidence="3">Lignin degradation and detoxification of lignin-derived products.</text>
</comment>
<evidence type="ECO:0000256" key="6">
    <source>
        <dbReference type="ARBA" id="ARBA00012297"/>
    </source>
</evidence>